<dbReference type="InterPro" id="IPR001810">
    <property type="entry name" value="F-box_dom"/>
</dbReference>
<proteinExistence type="predicted"/>
<evidence type="ECO:0000313" key="3">
    <source>
        <dbReference type="Proteomes" id="UP001293593"/>
    </source>
</evidence>
<dbReference type="EMBL" id="JAWXYG010000013">
    <property type="protein sequence ID" value="KAK4256309.1"/>
    <property type="molecule type" value="Genomic_DNA"/>
</dbReference>
<dbReference type="Proteomes" id="UP001293593">
    <property type="component" value="Unassembled WGS sequence"/>
</dbReference>
<dbReference type="NCBIfam" id="TIGR01640">
    <property type="entry name" value="F_box_assoc_1"/>
    <property type="match status" value="1"/>
</dbReference>
<dbReference type="PANTHER" id="PTHR31672">
    <property type="entry name" value="BNACNNG10540D PROTEIN"/>
    <property type="match status" value="1"/>
</dbReference>
<reference evidence="2" key="1">
    <citation type="submission" date="2023-10" db="EMBL/GenBank/DDBJ databases">
        <title>Chromosome-level genome of the transformable northern wattle, Acacia crassicarpa.</title>
        <authorList>
            <person name="Massaro I."/>
            <person name="Sinha N.R."/>
            <person name="Poethig S."/>
            <person name="Leichty A.R."/>
        </authorList>
    </citation>
    <scope>NUCLEOTIDE SEQUENCE</scope>
    <source>
        <strain evidence="2">Acra3RX</strain>
        <tissue evidence="2">Leaf</tissue>
    </source>
</reference>
<dbReference type="Pfam" id="PF00646">
    <property type="entry name" value="F-box"/>
    <property type="match status" value="1"/>
</dbReference>
<protein>
    <recommendedName>
        <fullName evidence="1">F-box domain-containing protein</fullName>
    </recommendedName>
</protein>
<gene>
    <name evidence="2" type="ORF">QN277_009192</name>
</gene>
<dbReference type="Gene3D" id="1.20.1280.50">
    <property type="match status" value="1"/>
</dbReference>
<dbReference type="PANTHER" id="PTHR31672:SF13">
    <property type="entry name" value="F-BOX PROTEIN CPR30-LIKE"/>
    <property type="match status" value="1"/>
</dbReference>
<organism evidence="2 3">
    <name type="scientific">Acacia crassicarpa</name>
    <name type="common">northern wattle</name>
    <dbReference type="NCBI Taxonomy" id="499986"/>
    <lineage>
        <taxon>Eukaryota</taxon>
        <taxon>Viridiplantae</taxon>
        <taxon>Streptophyta</taxon>
        <taxon>Embryophyta</taxon>
        <taxon>Tracheophyta</taxon>
        <taxon>Spermatophyta</taxon>
        <taxon>Magnoliopsida</taxon>
        <taxon>eudicotyledons</taxon>
        <taxon>Gunneridae</taxon>
        <taxon>Pentapetalae</taxon>
        <taxon>rosids</taxon>
        <taxon>fabids</taxon>
        <taxon>Fabales</taxon>
        <taxon>Fabaceae</taxon>
        <taxon>Caesalpinioideae</taxon>
        <taxon>mimosoid clade</taxon>
        <taxon>Acacieae</taxon>
        <taxon>Acacia</taxon>
    </lineage>
</organism>
<dbReference type="CDD" id="cd22157">
    <property type="entry name" value="F-box_AtFBW1-like"/>
    <property type="match status" value="1"/>
</dbReference>
<dbReference type="PROSITE" id="PS50181">
    <property type="entry name" value="FBOX"/>
    <property type="match status" value="1"/>
</dbReference>
<dbReference type="SMART" id="SM00256">
    <property type="entry name" value="FBOX"/>
    <property type="match status" value="1"/>
</dbReference>
<dbReference type="SUPFAM" id="SSF50965">
    <property type="entry name" value="Galactose oxidase, central domain"/>
    <property type="match status" value="1"/>
</dbReference>
<name>A0AAE1JNE3_9FABA</name>
<dbReference type="InterPro" id="IPR036047">
    <property type="entry name" value="F-box-like_dom_sf"/>
</dbReference>
<comment type="caution">
    <text evidence="2">The sequence shown here is derived from an EMBL/GenBank/DDBJ whole genome shotgun (WGS) entry which is preliminary data.</text>
</comment>
<evidence type="ECO:0000313" key="2">
    <source>
        <dbReference type="EMBL" id="KAK4256309.1"/>
    </source>
</evidence>
<dbReference type="AlphaFoldDB" id="A0AAE1JNE3"/>
<dbReference type="Pfam" id="PF08268">
    <property type="entry name" value="FBA_3"/>
    <property type="match status" value="1"/>
</dbReference>
<dbReference type="InterPro" id="IPR013187">
    <property type="entry name" value="F-box-assoc_dom_typ3"/>
</dbReference>
<sequence length="371" mass="43132">MENDTPIFPQEIISSILVRLPVKALIRFQCVCKDWKNLFRTPSFIAEHLHHSTRQNPLLIVDSIISEGNPWHIYLLNPEMQIHEFHNTHIIDPLMPGLVYSSNGLLCLKLSDSFCLWNPAIRVVRRVPKSLNNYKYEHFSVGFGFSPIINDYKIVKLFLSGYFVVQGEVYSLRTGLWRKVEVGKLEGVYGLGGEAFPCNGEIFWIGKKKDVEGHYWIVSFDIANEVFTLTPFPTSHQRSYNTLASYENKLAILFPTWIENSESYVIDLWVLEECADPSKGRWNWAKIYTSRPNPYRCIIWPKIIWRNEIVCSVEAFPKYQIEGEEEDYEGKVVLCNLSTDEFNFFDIPICSYSPRILEYVESLVLLDNIHV</sequence>
<dbReference type="InterPro" id="IPR011043">
    <property type="entry name" value="Gal_Oxase/kelch_b-propeller"/>
</dbReference>
<keyword evidence="3" id="KW-1185">Reference proteome</keyword>
<feature type="domain" description="F-box" evidence="1">
    <location>
        <begin position="2"/>
        <end position="49"/>
    </location>
</feature>
<dbReference type="InterPro" id="IPR050796">
    <property type="entry name" value="SCF_F-box_component"/>
</dbReference>
<dbReference type="InterPro" id="IPR017451">
    <property type="entry name" value="F-box-assoc_interact_dom"/>
</dbReference>
<accession>A0AAE1JNE3</accession>
<dbReference type="SUPFAM" id="SSF81383">
    <property type="entry name" value="F-box domain"/>
    <property type="match status" value="1"/>
</dbReference>
<evidence type="ECO:0000259" key="1">
    <source>
        <dbReference type="PROSITE" id="PS50181"/>
    </source>
</evidence>